<evidence type="ECO:0000256" key="6">
    <source>
        <dbReference type="ARBA" id="ARBA00023136"/>
    </source>
</evidence>
<evidence type="ECO:0000256" key="1">
    <source>
        <dbReference type="ARBA" id="ARBA00004141"/>
    </source>
</evidence>
<feature type="transmembrane region" description="Helical" evidence="7">
    <location>
        <begin position="188"/>
        <end position="206"/>
    </location>
</feature>
<proteinExistence type="inferred from homology"/>
<keyword evidence="6 7" id="KW-0472">Membrane</keyword>
<feature type="transmembrane region" description="Helical" evidence="7">
    <location>
        <begin position="30"/>
        <end position="53"/>
    </location>
</feature>
<evidence type="ECO:0000313" key="8">
    <source>
        <dbReference type="EMBL" id="CAK9190272.1"/>
    </source>
</evidence>
<feature type="transmembrane region" description="Helical" evidence="7">
    <location>
        <begin position="111"/>
        <end position="134"/>
    </location>
</feature>
<dbReference type="Proteomes" id="UP001497512">
    <property type="component" value="Chromosome 1"/>
</dbReference>
<keyword evidence="5 7" id="KW-1133">Transmembrane helix</keyword>
<keyword evidence="3 7" id="KW-0812">Transmembrane</keyword>
<comment type="similarity">
    <text evidence="2">Belongs to the APH-1 family.</text>
</comment>
<feature type="transmembrane region" description="Helical" evidence="7">
    <location>
        <begin position="59"/>
        <end position="78"/>
    </location>
</feature>
<feature type="transmembrane region" description="Helical" evidence="7">
    <location>
        <begin position="154"/>
        <end position="176"/>
    </location>
</feature>
<comment type="subcellular location">
    <subcellularLocation>
        <location evidence="1">Membrane</location>
        <topology evidence="1">Multi-pass membrane protein</topology>
    </subcellularLocation>
</comment>
<reference evidence="8 9" key="1">
    <citation type="submission" date="2024-02" db="EMBL/GenBank/DDBJ databases">
        <authorList>
            <consortium name="ELIXIR-Norway"/>
            <consortium name="Elixir Norway"/>
        </authorList>
    </citation>
    <scope>NUCLEOTIDE SEQUENCE [LARGE SCALE GENOMIC DNA]</scope>
</reference>
<evidence type="ECO:0000256" key="4">
    <source>
        <dbReference type="ARBA" id="ARBA00022976"/>
    </source>
</evidence>
<feature type="transmembrane region" description="Helical" evidence="7">
    <location>
        <begin position="212"/>
        <end position="233"/>
    </location>
</feature>
<protein>
    <recommendedName>
        <fullName evidence="10">Gamma-secretase subunit APH1-like</fullName>
    </recommendedName>
</protein>
<name>A0ABP0TA35_9BRYO</name>
<keyword evidence="4" id="KW-0914">Notch signaling pathway</keyword>
<dbReference type="PANTHER" id="PTHR12889">
    <property type="entry name" value="GAMMA-SECRETASE SUBUNIT APH-1"/>
    <property type="match status" value="1"/>
</dbReference>
<gene>
    <name evidence="8" type="ORF">CSSPTR1EN2_LOCUS807</name>
</gene>
<feature type="transmembrane region" description="Helical" evidence="7">
    <location>
        <begin position="6"/>
        <end position="25"/>
    </location>
</feature>
<dbReference type="EMBL" id="OZ019893">
    <property type="protein sequence ID" value="CAK9190272.1"/>
    <property type="molecule type" value="Genomic_DNA"/>
</dbReference>
<evidence type="ECO:0008006" key="10">
    <source>
        <dbReference type="Google" id="ProtNLM"/>
    </source>
</evidence>
<evidence type="ECO:0000256" key="7">
    <source>
        <dbReference type="SAM" id="Phobius"/>
    </source>
</evidence>
<evidence type="ECO:0000256" key="2">
    <source>
        <dbReference type="ARBA" id="ARBA00005577"/>
    </source>
</evidence>
<keyword evidence="9" id="KW-1185">Reference proteome</keyword>
<evidence type="ECO:0000256" key="3">
    <source>
        <dbReference type="ARBA" id="ARBA00022692"/>
    </source>
</evidence>
<dbReference type="InterPro" id="IPR009294">
    <property type="entry name" value="Aph-1"/>
</dbReference>
<sequence length="255" mass="27242">MTGAGGIGYALIALGPAFSLFVTVIASKPFLILTVLGSAMMWLVSLIACGLLWRAFLPGAVWVFLPLLITVVAIQEAVRIYYWHLYLKIEDFLNKLATKVSKQQLVATDKIQIAIASGLGHGIAHSVFFCLSLLTPAFGPATYYVDSCVHMPLFLVAAFTALGFLLLHTFSMVIAFNALAGDKRSHQLFVPVMHLCAALLTLVNLLPGGCIAGVPLTLMCAVVTMAVAGKIVWDKTGSGSGDLNSLHRVHSASRL</sequence>
<evidence type="ECO:0000313" key="9">
    <source>
        <dbReference type="Proteomes" id="UP001497512"/>
    </source>
</evidence>
<organism evidence="8 9">
    <name type="scientific">Sphagnum troendelagicum</name>
    <dbReference type="NCBI Taxonomy" id="128251"/>
    <lineage>
        <taxon>Eukaryota</taxon>
        <taxon>Viridiplantae</taxon>
        <taxon>Streptophyta</taxon>
        <taxon>Embryophyta</taxon>
        <taxon>Bryophyta</taxon>
        <taxon>Sphagnophytina</taxon>
        <taxon>Sphagnopsida</taxon>
        <taxon>Sphagnales</taxon>
        <taxon>Sphagnaceae</taxon>
        <taxon>Sphagnum</taxon>
    </lineage>
</organism>
<accession>A0ABP0TA35</accession>
<evidence type="ECO:0000256" key="5">
    <source>
        <dbReference type="ARBA" id="ARBA00022989"/>
    </source>
</evidence>
<dbReference type="Pfam" id="PF06105">
    <property type="entry name" value="Aph-1"/>
    <property type="match status" value="1"/>
</dbReference>